<dbReference type="EMBL" id="AY394490">
    <property type="protein sequence ID" value="AAR28820.1"/>
    <property type="molecule type" value="Genomic_DNA"/>
</dbReference>
<accession>Q0IL63</accession>
<name>Q0IL63_NPVLS</name>
<dbReference type="GeneID" id="5176331"/>
<organismHost>
    <name type="scientific">Lepidoptera</name>
    <name type="common">moths &amp; butterflies</name>
    <dbReference type="NCBI Taxonomy" id="7088"/>
</organismHost>
<protein>
    <submittedName>
        <fullName evidence="1">ORF56</fullName>
    </submittedName>
</protein>
<reference evidence="1 2" key="2">
    <citation type="journal article" date="2007" name="Virus Res.">
        <title>P13 of Leucania separata multiple nuclear polyhedrosis virus affected the polyhedra and budded virions yields of AcMNPV.</title>
        <authorList>
            <person name="Du E.Q."/>
            <person name="Yan F."/>
            <person name="Jin W.X."/>
            <person name="Lu N."/>
            <person name="Xiao H.Z."/>
            <person name="Lu S.Y."/>
            <person name="Qi Y.P."/>
        </authorList>
    </citation>
    <scope>NUCLEOTIDE SEQUENCE [LARGE SCALE GENOMIC DNA]</scope>
    <source>
        <strain evidence="1 2">AH1</strain>
    </source>
</reference>
<reference evidence="1 2" key="1">
    <citation type="journal article" date="2007" name="Virus Genes">
        <title>Genome sequence of Leucania seperata nucleopolyhedrovirus.</title>
        <authorList>
            <person name="Xiao H."/>
            <person name="Qi Y."/>
        </authorList>
    </citation>
    <scope>NUCLEOTIDE SEQUENCE [LARGE SCALE GENOMIC DNA]</scope>
    <source>
        <strain evidence="1 2">AH1</strain>
    </source>
</reference>
<dbReference type="Proteomes" id="UP000201737">
    <property type="component" value="Segment"/>
</dbReference>
<organism evidence="1 2">
    <name type="scientific">Leucania separata nucleopolyhedrovirus</name>
    <name type="common">LsNPV</name>
    <dbReference type="NCBI Taxonomy" id="1307956"/>
    <lineage>
        <taxon>Viruses</taxon>
        <taxon>Viruses incertae sedis</taxon>
        <taxon>Naldaviricetes</taxon>
        <taxon>Lefavirales</taxon>
        <taxon>Baculoviridae</taxon>
        <taxon>Alphabaculovirus</taxon>
        <taxon>Alphabaculovirus leseparatae</taxon>
    </lineage>
</organism>
<keyword evidence="2" id="KW-1185">Reference proteome</keyword>
<evidence type="ECO:0000313" key="2">
    <source>
        <dbReference type="Proteomes" id="UP000201737"/>
    </source>
</evidence>
<evidence type="ECO:0000313" key="1">
    <source>
        <dbReference type="EMBL" id="AAR28820.1"/>
    </source>
</evidence>
<dbReference type="RefSeq" id="YP_758353.1">
    <property type="nucleotide sequence ID" value="NC_008348.1"/>
</dbReference>
<proteinExistence type="predicted"/>
<sequence length="62" mass="7038">MTKNTVHDFILQVFISKPAAYDNDKHSVATAQTMCVGNKKRVSFFLDKTKVKSVKHDPIVRC</sequence>
<dbReference type="KEGG" id="vg:5176331"/>